<dbReference type="Proteomes" id="UP000887568">
    <property type="component" value="Unplaced"/>
</dbReference>
<evidence type="ECO:0000313" key="4">
    <source>
        <dbReference type="EnsemblMetazoa" id="XP_038066196.1"/>
    </source>
</evidence>
<dbReference type="InterPro" id="IPR050111">
    <property type="entry name" value="C-type_lectin/snaclec_domain"/>
</dbReference>
<keyword evidence="2" id="KW-0732">Signal</keyword>
<dbReference type="AlphaFoldDB" id="A0A914AS46"/>
<dbReference type="EnsemblMetazoa" id="XM_038210268.1">
    <property type="protein sequence ID" value="XP_038066196.1"/>
    <property type="gene ID" value="LOC119736230"/>
</dbReference>
<sequence>MAMRHALILLVLVSIARADLECGPLWSRFGDHCYRFFGPPKTWQNAEDHCRKFFTRFGQGHLASIHGEAENNVLLELWESSLPSLDGVGSHAWLGANDIDHESRFEWTDGSPFNYGAWRDGEPSNSGNAEHCLNFFNWQGAIGWNDANCSQYEFPYICKVSTAEEKDNQ</sequence>
<evidence type="ECO:0000256" key="2">
    <source>
        <dbReference type="SAM" id="SignalP"/>
    </source>
</evidence>
<dbReference type="OrthoDB" id="418245at2759"/>
<name>A0A914AS46_PATMI</name>
<evidence type="ECO:0000313" key="5">
    <source>
        <dbReference type="Proteomes" id="UP000887568"/>
    </source>
</evidence>
<dbReference type="InterPro" id="IPR016186">
    <property type="entry name" value="C-type_lectin-like/link_sf"/>
</dbReference>
<organism evidence="4 5">
    <name type="scientific">Patiria miniata</name>
    <name type="common">Bat star</name>
    <name type="synonym">Asterina miniata</name>
    <dbReference type="NCBI Taxonomy" id="46514"/>
    <lineage>
        <taxon>Eukaryota</taxon>
        <taxon>Metazoa</taxon>
        <taxon>Echinodermata</taxon>
        <taxon>Eleutherozoa</taxon>
        <taxon>Asterozoa</taxon>
        <taxon>Asteroidea</taxon>
        <taxon>Valvatacea</taxon>
        <taxon>Valvatida</taxon>
        <taxon>Asterinidae</taxon>
        <taxon>Patiria</taxon>
    </lineage>
</organism>
<dbReference type="Pfam" id="PF00059">
    <property type="entry name" value="Lectin_C"/>
    <property type="match status" value="1"/>
</dbReference>
<dbReference type="SUPFAM" id="SSF56436">
    <property type="entry name" value="C-type lectin-like"/>
    <property type="match status" value="1"/>
</dbReference>
<keyword evidence="5" id="KW-1185">Reference proteome</keyword>
<reference evidence="4" key="1">
    <citation type="submission" date="2022-11" db="UniProtKB">
        <authorList>
            <consortium name="EnsemblMetazoa"/>
        </authorList>
    </citation>
    <scope>IDENTIFICATION</scope>
</reference>
<dbReference type="Gene3D" id="3.10.100.10">
    <property type="entry name" value="Mannose-Binding Protein A, subunit A"/>
    <property type="match status" value="1"/>
</dbReference>
<dbReference type="PROSITE" id="PS00615">
    <property type="entry name" value="C_TYPE_LECTIN_1"/>
    <property type="match status" value="1"/>
</dbReference>
<dbReference type="InterPro" id="IPR001304">
    <property type="entry name" value="C-type_lectin-like"/>
</dbReference>
<dbReference type="SMART" id="SM00034">
    <property type="entry name" value="CLECT"/>
    <property type="match status" value="1"/>
</dbReference>
<dbReference type="PANTHER" id="PTHR22803">
    <property type="entry name" value="MANNOSE, PHOSPHOLIPASE, LECTIN RECEPTOR RELATED"/>
    <property type="match status" value="1"/>
</dbReference>
<proteinExistence type="predicted"/>
<evidence type="ECO:0000259" key="3">
    <source>
        <dbReference type="PROSITE" id="PS50041"/>
    </source>
</evidence>
<accession>A0A914AS46</accession>
<feature type="chain" id="PRO_5038033588" description="C-type lectin domain-containing protein" evidence="2">
    <location>
        <begin position="19"/>
        <end position="169"/>
    </location>
</feature>
<keyword evidence="1" id="KW-1015">Disulfide bond</keyword>
<dbReference type="InterPro" id="IPR018378">
    <property type="entry name" value="C-type_lectin_CS"/>
</dbReference>
<dbReference type="GeneID" id="119736230"/>
<dbReference type="OMA" id="NDIDHES"/>
<evidence type="ECO:0000256" key="1">
    <source>
        <dbReference type="ARBA" id="ARBA00023157"/>
    </source>
</evidence>
<feature type="domain" description="C-type lectin" evidence="3">
    <location>
        <begin position="29"/>
        <end position="151"/>
    </location>
</feature>
<dbReference type="PROSITE" id="PS50041">
    <property type="entry name" value="C_TYPE_LECTIN_2"/>
    <property type="match status" value="1"/>
</dbReference>
<feature type="signal peptide" evidence="2">
    <location>
        <begin position="1"/>
        <end position="18"/>
    </location>
</feature>
<dbReference type="RefSeq" id="XP_038066196.1">
    <property type="nucleotide sequence ID" value="XM_038210268.1"/>
</dbReference>
<dbReference type="InterPro" id="IPR016187">
    <property type="entry name" value="CTDL_fold"/>
</dbReference>
<protein>
    <recommendedName>
        <fullName evidence="3">C-type lectin domain-containing protein</fullName>
    </recommendedName>
</protein>